<gene>
    <name evidence="2" type="ORF">FDK22_14675</name>
</gene>
<organism evidence="2 3">
    <name type="scientific">Arcobacter arenosus</name>
    <dbReference type="NCBI Taxonomy" id="2576037"/>
    <lineage>
        <taxon>Bacteria</taxon>
        <taxon>Pseudomonadati</taxon>
        <taxon>Campylobacterota</taxon>
        <taxon>Epsilonproteobacteria</taxon>
        <taxon>Campylobacterales</taxon>
        <taxon>Arcobacteraceae</taxon>
        <taxon>Arcobacter</taxon>
    </lineage>
</organism>
<dbReference type="InterPro" id="IPR027417">
    <property type="entry name" value="P-loop_NTPase"/>
</dbReference>
<dbReference type="OrthoDB" id="997844at2"/>
<dbReference type="Gene3D" id="3.40.50.300">
    <property type="entry name" value="P-loop containing nucleotide triphosphate hydrolases"/>
    <property type="match status" value="1"/>
</dbReference>
<dbReference type="AlphaFoldDB" id="A0A5R8XXP3"/>
<dbReference type="EMBL" id="VANU01000008">
    <property type="protein sequence ID" value="TLP35493.1"/>
    <property type="molecule type" value="Genomic_DNA"/>
</dbReference>
<evidence type="ECO:0000313" key="2">
    <source>
        <dbReference type="EMBL" id="TLP35493.1"/>
    </source>
</evidence>
<evidence type="ECO:0000313" key="3">
    <source>
        <dbReference type="Proteomes" id="UP000308901"/>
    </source>
</evidence>
<dbReference type="GO" id="GO:0005524">
    <property type="term" value="F:ATP binding"/>
    <property type="evidence" value="ECO:0007669"/>
    <property type="project" value="InterPro"/>
</dbReference>
<dbReference type="PANTHER" id="PTHR43581">
    <property type="entry name" value="ATP/GTP PHOSPHATASE"/>
    <property type="match status" value="1"/>
</dbReference>
<evidence type="ECO:0000259" key="1">
    <source>
        <dbReference type="Pfam" id="PF13304"/>
    </source>
</evidence>
<dbReference type="Proteomes" id="UP000308901">
    <property type="component" value="Unassembled WGS sequence"/>
</dbReference>
<dbReference type="RefSeq" id="WP_138153742.1">
    <property type="nucleotide sequence ID" value="NZ_VANU01000008.1"/>
</dbReference>
<dbReference type="Pfam" id="PF13304">
    <property type="entry name" value="AAA_21"/>
    <property type="match status" value="1"/>
</dbReference>
<keyword evidence="3" id="KW-1185">Reference proteome</keyword>
<dbReference type="GO" id="GO:0016887">
    <property type="term" value="F:ATP hydrolysis activity"/>
    <property type="evidence" value="ECO:0007669"/>
    <property type="project" value="InterPro"/>
</dbReference>
<dbReference type="SUPFAM" id="SSF52540">
    <property type="entry name" value="P-loop containing nucleoside triphosphate hydrolases"/>
    <property type="match status" value="1"/>
</dbReference>
<dbReference type="InterPro" id="IPR051396">
    <property type="entry name" value="Bact_Antivir_Def_Nuclease"/>
</dbReference>
<dbReference type="PANTHER" id="PTHR43581:SF2">
    <property type="entry name" value="EXCINUCLEASE ATPASE SUBUNIT"/>
    <property type="match status" value="1"/>
</dbReference>
<name>A0A5R8XXP3_9BACT</name>
<sequence>MNIKVIYTTHYELIDRLQNDEFNYYILMPDNWNDYGYITTFNVKIIKNNDIHDDFRLKLAFKNQTSNMSSSDVLNSILGESAQGLLNFEEIIESHEFISISDHYEELKEIFENPSEFNYILKTINDILYLKEFDSVSNLIDITTEDIFEVSLLRDQYHKKLYNEGYNSIVSNALANSDNYFFDFNYKLGERDYKYLFDFRHDKLPNRINVLIGKNGVGKTKTLEEIVKYLVNPQESNIILQKEPLFLSNLIVFSYNPYDDFYIYKNYDNISIEYQYLGFRRYKNIDDGIDIRSINNYEIIEVLNILNTKEQYDKILFINSLEQVEQQKELNTFVDMIHNIHHFNKNIISQAIDICKVIFNKITSDFTNNDKLSFKSILELVIKDEKRSKYSKKTPAIEQIIHYISSSIDKVENLSLIKLNGEKVIYEDIYSWIKIDENEFHKEIYFLDVNDEVIPLSSGQKVYTHLIINFIAKIKENSLIVIDEPENTLHPNFEIGFINILNKILEEYNSFAIIATHSTIVAREVPSQFINIIVEKDDVIEVQKPVMKTFGASTTDITNYIFDDIFSSNKYYSDWLKDTIGKEYLGYFKDFEDFKNDYSEFLSYELLLEAKKIFKNV</sequence>
<comment type="caution">
    <text evidence="2">The sequence shown here is derived from an EMBL/GenBank/DDBJ whole genome shotgun (WGS) entry which is preliminary data.</text>
</comment>
<dbReference type="InterPro" id="IPR003959">
    <property type="entry name" value="ATPase_AAA_core"/>
</dbReference>
<reference evidence="2 3" key="1">
    <citation type="submission" date="2019-05" db="EMBL/GenBank/DDBJ databases">
        <title>Arcobacter sp. nov., isolated from sea sediment.</title>
        <authorList>
            <person name="Kim W."/>
        </authorList>
    </citation>
    <scope>NUCLEOTIDE SEQUENCE [LARGE SCALE GENOMIC DNA]</scope>
    <source>
        <strain evidence="2 3">CAU 1517</strain>
    </source>
</reference>
<proteinExistence type="predicted"/>
<accession>A0A5R8XXP3</accession>
<feature type="domain" description="ATPase AAA-type core" evidence="1">
    <location>
        <begin position="433"/>
        <end position="520"/>
    </location>
</feature>
<protein>
    <recommendedName>
        <fullName evidence="1">ATPase AAA-type core domain-containing protein</fullName>
    </recommendedName>
</protein>